<dbReference type="PANTHER" id="PTHR42951">
    <property type="entry name" value="METALLO-BETA-LACTAMASE DOMAIN-CONTAINING"/>
    <property type="match status" value="1"/>
</dbReference>
<evidence type="ECO:0000256" key="1">
    <source>
        <dbReference type="ARBA" id="ARBA00005250"/>
    </source>
</evidence>
<dbReference type="EMBL" id="JAAQPH010000002">
    <property type="protein sequence ID" value="NIA67662.1"/>
    <property type="molecule type" value="Genomic_DNA"/>
</dbReference>
<dbReference type="SMART" id="SM00849">
    <property type="entry name" value="Lactamase_B"/>
    <property type="match status" value="1"/>
</dbReference>
<dbReference type="GO" id="GO:0017001">
    <property type="term" value="P:antibiotic catabolic process"/>
    <property type="evidence" value="ECO:0007669"/>
    <property type="project" value="UniProtKB-ARBA"/>
</dbReference>
<dbReference type="RefSeq" id="WP_167221427.1">
    <property type="nucleotide sequence ID" value="NZ_JAAQPH010000002.1"/>
</dbReference>
<keyword evidence="2" id="KW-0732">Signal</keyword>
<dbReference type="InterPro" id="IPR050855">
    <property type="entry name" value="NDM-1-like"/>
</dbReference>
<organism evidence="4 5">
    <name type="scientific">Pelagibius litoralis</name>
    <dbReference type="NCBI Taxonomy" id="374515"/>
    <lineage>
        <taxon>Bacteria</taxon>
        <taxon>Pseudomonadati</taxon>
        <taxon>Pseudomonadota</taxon>
        <taxon>Alphaproteobacteria</taxon>
        <taxon>Rhodospirillales</taxon>
        <taxon>Rhodovibrionaceae</taxon>
        <taxon>Pelagibius</taxon>
    </lineage>
</organism>
<dbReference type="Pfam" id="PF00753">
    <property type="entry name" value="Lactamase_B"/>
    <property type="match status" value="1"/>
</dbReference>
<sequence length="302" mass="32494">MKNTSLRVLGISTFACLLSSPAIAQQDFSKVEITTTELSSNVYMMTGAGGNLGVSIGDDGVFLIDDQFAPLSEKISAAIAELTDKPVTYVLNTHWHFDHTGGNENFGQSGAVIVSHANVRKRMSTDQLIKAFDRAVPASPAAALPVITFTEDATFYFNDTEIQIVHHATAHTDGDSVVMFKESNVVHVGDIFFNGFFPFIDESSGGTLEGVINAVTDILPMVDDETKIIPGHGPLANKADLTAYLEMLKEVRTIMRPLAKGGQSREEVLSANPLAGFEEDWGGGFLKVDVFTGIVYDIEAAS</sequence>
<dbReference type="CDD" id="cd16282">
    <property type="entry name" value="metallo-hydrolase-like_MBL-fold"/>
    <property type="match status" value="1"/>
</dbReference>
<evidence type="ECO:0000313" key="5">
    <source>
        <dbReference type="Proteomes" id="UP000761264"/>
    </source>
</evidence>
<gene>
    <name evidence="4" type="ORF">HBA54_03580</name>
</gene>
<reference evidence="4" key="1">
    <citation type="submission" date="2020-03" db="EMBL/GenBank/DDBJ databases">
        <title>Genome of Pelagibius litoralis DSM 21314T.</title>
        <authorList>
            <person name="Wang G."/>
        </authorList>
    </citation>
    <scope>NUCLEOTIDE SEQUENCE</scope>
    <source>
        <strain evidence="4">DSM 21314</strain>
    </source>
</reference>
<accession>A0A967C6V3</accession>
<proteinExistence type="inferred from homology"/>
<comment type="caution">
    <text evidence="4">The sequence shown here is derived from an EMBL/GenBank/DDBJ whole genome shotgun (WGS) entry which is preliminary data.</text>
</comment>
<dbReference type="Proteomes" id="UP000761264">
    <property type="component" value="Unassembled WGS sequence"/>
</dbReference>
<feature type="signal peptide" evidence="2">
    <location>
        <begin position="1"/>
        <end position="24"/>
    </location>
</feature>
<evidence type="ECO:0000313" key="4">
    <source>
        <dbReference type="EMBL" id="NIA67662.1"/>
    </source>
</evidence>
<dbReference type="AlphaFoldDB" id="A0A967C6V3"/>
<feature type="chain" id="PRO_5037397748" evidence="2">
    <location>
        <begin position="25"/>
        <end position="302"/>
    </location>
</feature>
<evidence type="ECO:0000259" key="3">
    <source>
        <dbReference type="SMART" id="SM00849"/>
    </source>
</evidence>
<dbReference type="PANTHER" id="PTHR42951:SF4">
    <property type="entry name" value="ACYL-COENZYME A THIOESTERASE MBLAC2"/>
    <property type="match status" value="1"/>
</dbReference>
<keyword evidence="5" id="KW-1185">Reference proteome</keyword>
<evidence type="ECO:0000256" key="2">
    <source>
        <dbReference type="SAM" id="SignalP"/>
    </source>
</evidence>
<dbReference type="SUPFAM" id="SSF56281">
    <property type="entry name" value="Metallo-hydrolase/oxidoreductase"/>
    <property type="match status" value="1"/>
</dbReference>
<dbReference type="InterPro" id="IPR036866">
    <property type="entry name" value="RibonucZ/Hydroxyglut_hydro"/>
</dbReference>
<name>A0A967C6V3_9PROT</name>
<dbReference type="InterPro" id="IPR001279">
    <property type="entry name" value="Metallo-B-lactamas"/>
</dbReference>
<feature type="domain" description="Metallo-beta-lactamase" evidence="3">
    <location>
        <begin position="50"/>
        <end position="232"/>
    </location>
</feature>
<dbReference type="Gene3D" id="3.60.15.10">
    <property type="entry name" value="Ribonuclease Z/Hydroxyacylglutathione hydrolase-like"/>
    <property type="match status" value="1"/>
</dbReference>
<protein>
    <submittedName>
        <fullName evidence="4">MBL fold metallo-hydrolase</fullName>
    </submittedName>
</protein>
<comment type="similarity">
    <text evidence="1">Belongs to the metallo-beta-lactamase superfamily. Class-B beta-lactamase family.</text>
</comment>